<organism evidence="1 2">
    <name type="scientific">Sporosarcina soli</name>
    <dbReference type="NCBI Taxonomy" id="334736"/>
    <lineage>
        <taxon>Bacteria</taxon>
        <taxon>Bacillati</taxon>
        <taxon>Bacillota</taxon>
        <taxon>Bacilli</taxon>
        <taxon>Bacillales</taxon>
        <taxon>Caryophanaceae</taxon>
        <taxon>Sporosarcina</taxon>
    </lineage>
</organism>
<sequence length="670" mass="74899">MKWFDKSSFVQMLPQDITETFIENGWKNFLKYRYRYGNTTEAGQKYADVRLFRSTGSDRVKRNLGMVFGYDTAKSSFADNRIISDNSPLGILGVGDGTIRDFQVKVYPIDKYEDVDVYVDGTRVNDSRYEVIDRDGIIRFKSAPSDGSFITITYKMASTAPEPPTFLVFFTFDSVHLSRLVGDDEPINIADGDGETTEFYTPTRPIKLDSMYLYINGILLENEDYKLDLTTGKITFNEAPALGAEITARYITIIEGATLGKVGDGDGVNKEFWTENAPIATDSVRVFVNGILQDKGGYEVDHEEGKVTFNVAPVLGAEVTISYIDLTGSAPSGVTQLDGDIRALKSFNPNDPRSLMDAVYSSLDYKIPSLPTVLDFTSESEFGRGWQRDSFVYNWGNINKDRCMMFIRPDPTTDAESALFAPLYFGRLHGKGITPRRNMIIAAGSSSLREIRYQPNAELGGQIVDFGKNTSNGNQGVQLMQGVGGAYYQQHYLKFHTASQNIDNGEGKFQPSVYSGKYHVSQFKITHPNDGDVGYLDDVLAIHAKGIHQSNEMEVERDVYNEVLGFGDGINRVFHVRHAPFGNEFQSVQVDCMEVTNLEYEYDPDTKTIKFNVAPEQGEEVIVGYSYSHLYQFNKPTTPISAFTLAKFTPHTEIGIGVLKDPQKPRKVVS</sequence>
<dbReference type="EMBL" id="JBHSNO010000001">
    <property type="protein sequence ID" value="MFC5587545.1"/>
    <property type="molecule type" value="Genomic_DNA"/>
</dbReference>
<gene>
    <name evidence="1" type="ORF">ACFPRA_01310</name>
</gene>
<proteinExistence type="predicted"/>
<name>A0ABW0TDP7_9BACL</name>
<protein>
    <submittedName>
        <fullName evidence="1">Uncharacterized protein</fullName>
    </submittedName>
</protein>
<evidence type="ECO:0000313" key="1">
    <source>
        <dbReference type="EMBL" id="MFC5587545.1"/>
    </source>
</evidence>
<keyword evidence="2" id="KW-1185">Reference proteome</keyword>
<evidence type="ECO:0000313" key="2">
    <source>
        <dbReference type="Proteomes" id="UP001596109"/>
    </source>
</evidence>
<accession>A0ABW0TDP7</accession>
<reference evidence="2" key="1">
    <citation type="journal article" date="2019" name="Int. J. Syst. Evol. Microbiol.">
        <title>The Global Catalogue of Microorganisms (GCM) 10K type strain sequencing project: providing services to taxonomists for standard genome sequencing and annotation.</title>
        <authorList>
            <consortium name="The Broad Institute Genomics Platform"/>
            <consortium name="The Broad Institute Genome Sequencing Center for Infectious Disease"/>
            <person name="Wu L."/>
            <person name="Ma J."/>
        </authorList>
    </citation>
    <scope>NUCLEOTIDE SEQUENCE [LARGE SCALE GENOMIC DNA]</scope>
    <source>
        <strain evidence="2">CGMCC 4.1434</strain>
    </source>
</reference>
<comment type="caution">
    <text evidence="1">The sequence shown here is derived from an EMBL/GenBank/DDBJ whole genome shotgun (WGS) entry which is preliminary data.</text>
</comment>
<dbReference type="RefSeq" id="WP_381429651.1">
    <property type="nucleotide sequence ID" value="NZ_JBHSNO010000001.1"/>
</dbReference>
<dbReference type="Proteomes" id="UP001596109">
    <property type="component" value="Unassembled WGS sequence"/>
</dbReference>